<dbReference type="HOGENOM" id="CLU_2537081_0_0_9"/>
<protein>
    <submittedName>
        <fullName evidence="1">Uncharacterized protein</fullName>
    </submittedName>
</protein>
<evidence type="ECO:0000313" key="1">
    <source>
        <dbReference type="EMBL" id="EHL08787.1"/>
    </source>
</evidence>
<dbReference type="EMBL" id="AFZX01000011">
    <property type="protein sequence ID" value="EHL08787.1"/>
    <property type="molecule type" value="Genomic_DNA"/>
</dbReference>
<dbReference type="AlphaFoldDB" id="G9XHK4"/>
<dbReference type="Proteomes" id="UP000004416">
    <property type="component" value="Unassembled WGS sequence"/>
</dbReference>
<evidence type="ECO:0000313" key="2">
    <source>
        <dbReference type="Proteomes" id="UP000004416"/>
    </source>
</evidence>
<dbReference type="RefSeq" id="WP_005808572.1">
    <property type="nucleotide sequence ID" value="NZ_JH414442.1"/>
</dbReference>
<gene>
    <name evidence="1" type="ORF">HMPREF0322_00429</name>
</gene>
<name>G9XHK4_DESHA</name>
<comment type="caution">
    <text evidence="1">The sequence shown here is derived from an EMBL/GenBank/DDBJ whole genome shotgun (WGS) entry which is preliminary data.</text>
</comment>
<proteinExistence type="predicted"/>
<reference evidence="1 2" key="1">
    <citation type="submission" date="2011-08" db="EMBL/GenBank/DDBJ databases">
        <authorList>
            <person name="Weinstock G."/>
            <person name="Sodergren E."/>
            <person name="Clifton S."/>
            <person name="Fulton L."/>
            <person name="Fulton B."/>
            <person name="Courtney L."/>
            <person name="Fronick C."/>
            <person name="Harrison M."/>
            <person name="Strong C."/>
            <person name="Farmer C."/>
            <person name="Delahaunty K."/>
            <person name="Markovic C."/>
            <person name="Hall O."/>
            <person name="Minx P."/>
            <person name="Tomlinson C."/>
            <person name="Mitreva M."/>
            <person name="Hou S."/>
            <person name="Chen J."/>
            <person name="Wollam A."/>
            <person name="Pepin K.H."/>
            <person name="Johnson M."/>
            <person name="Bhonagiri V."/>
            <person name="Zhang X."/>
            <person name="Suruliraj S."/>
            <person name="Warren W."/>
            <person name="Chinwalla A."/>
            <person name="Mardis E.R."/>
            <person name="Wilson R.K."/>
        </authorList>
    </citation>
    <scope>NUCLEOTIDE SEQUENCE [LARGE SCALE GENOMIC DNA]</scope>
    <source>
        <strain evidence="1 2">DP7</strain>
    </source>
</reference>
<accession>G9XHK4</accession>
<sequence>MEPASTQTDLTFNPNKLLSVMEVVQEFDIGRDCLYQLAHTVPTTGFPALWFGPKKVKFPRGALAEWLNSEKGRQVLFQIMKRR</sequence>
<organism evidence="1 2">
    <name type="scientific">Desulfitobacterium hafniense DP7</name>
    <dbReference type="NCBI Taxonomy" id="537010"/>
    <lineage>
        <taxon>Bacteria</taxon>
        <taxon>Bacillati</taxon>
        <taxon>Bacillota</taxon>
        <taxon>Clostridia</taxon>
        <taxon>Eubacteriales</taxon>
        <taxon>Desulfitobacteriaceae</taxon>
        <taxon>Desulfitobacterium</taxon>
    </lineage>
</organism>